<protein>
    <recommendedName>
        <fullName evidence="9">Polysaccharide biosynthesis protein C-terminal domain-containing protein</fullName>
    </recommendedName>
</protein>
<comment type="subcellular location">
    <subcellularLocation>
        <location evidence="1">Cell membrane</location>
        <topology evidence="1">Multi-pass membrane protein</topology>
    </subcellularLocation>
</comment>
<feature type="transmembrane region" description="Helical" evidence="6">
    <location>
        <begin position="83"/>
        <end position="101"/>
    </location>
</feature>
<evidence type="ECO:0000313" key="7">
    <source>
        <dbReference type="EMBL" id="RUT31645.1"/>
    </source>
</evidence>
<dbReference type="Proteomes" id="UP000272464">
    <property type="component" value="Unassembled WGS sequence"/>
</dbReference>
<evidence type="ECO:0008006" key="9">
    <source>
        <dbReference type="Google" id="ProtNLM"/>
    </source>
</evidence>
<feature type="transmembrane region" description="Helical" evidence="6">
    <location>
        <begin position="176"/>
        <end position="200"/>
    </location>
</feature>
<dbReference type="RefSeq" id="WP_127199026.1">
    <property type="nucleotide sequence ID" value="NZ_RZNX01000003.1"/>
</dbReference>
<reference evidence="7 8" key="1">
    <citation type="submission" date="2018-12" db="EMBL/GenBank/DDBJ databases">
        <authorList>
            <person name="Sun L."/>
            <person name="Chen Z."/>
        </authorList>
    </citation>
    <scope>NUCLEOTIDE SEQUENCE [LARGE SCALE GENOMIC DNA]</scope>
    <source>
        <strain evidence="7 8">3-5-3</strain>
    </source>
</reference>
<keyword evidence="8" id="KW-1185">Reference proteome</keyword>
<proteinExistence type="predicted"/>
<evidence type="ECO:0000256" key="1">
    <source>
        <dbReference type="ARBA" id="ARBA00004651"/>
    </source>
</evidence>
<evidence type="ECO:0000256" key="2">
    <source>
        <dbReference type="ARBA" id="ARBA00022475"/>
    </source>
</evidence>
<dbReference type="InterPro" id="IPR024923">
    <property type="entry name" value="PG_synth_SpoVB"/>
</dbReference>
<dbReference type="AlphaFoldDB" id="A0A3S1D954"/>
<keyword evidence="3 6" id="KW-0812">Transmembrane</keyword>
<feature type="transmembrane region" description="Helical" evidence="6">
    <location>
        <begin position="12"/>
        <end position="31"/>
    </location>
</feature>
<feature type="transmembrane region" description="Helical" evidence="6">
    <location>
        <begin position="116"/>
        <end position="134"/>
    </location>
</feature>
<organism evidence="7 8">
    <name type="scientific">Paenibacillus zeisoli</name>
    <dbReference type="NCBI Taxonomy" id="2496267"/>
    <lineage>
        <taxon>Bacteria</taxon>
        <taxon>Bacillati</taxon>
        <taxon>Bacillota</taxon>
        <taxon>Bacilli</taxon>
        <taxon>Bacillales</taxon>
        <taxon>Paenibacillaceae</taxon>
        <taxon>Paenibacillus</taxon>
    </lineage>
</organism>
<evidence type="ECO:0000256" key="5">
    <source>
        <dbReference type="ARBA" id="ARBA00023136"/>
    </source>
</evidence>
<feature type="transmembrane region" description="Helical" evidence="6">
    <location>
        <begin position="313"/>
        <end position="331"/>
    </location>
</feature>
<comment type="caution">
    <text evidence="7">The sequence shown here is derived from an EMBL/GenBank/DDBJ whole genome shotgun (WGS) entry which is preliminary data.</text>
</comment>
<feature type="transmembrane region" description="Helical" evidence="6">
    <location>
        <begin position="436"/>
        <end position="460"/>
    </location>
</feature>
<sequence length="493" mass="54646">MKLPLLVKQTLVRANAMIVVKSVGLFGKIFITRTMGVEGMGLYQLTYFFYALVLMVISGGLPTALAMYISSHPAKGWPLFRKFSVILLLVGAACSLLTYLLSSRIASLLHYPQLDFAIRCLAPAILAVPLLSLLRGYLQGHEKYGVIAVSELVEQTVRIGSLIFLIPIFIDSGLKWAVGTAILGTSLGAVLAFAFIIAVMRYKQPAALTTISVDKDSGFTTVLKLSLMITLTRLLVPASDFVDAILIPQRLQVSGLTSGEAVQMLGVFSGIALVVAYMPTLFTAALTHTLTMRISSDWIHERFDQYDEKRNKAINLTWVWGWASSWFIFNFAPEISRYIFRVPDAELSIKLLALLPLIVGLREITTSLLWAQNQKRVPLAGLALGIVTNFTILYIVAAQPGLGYLSMSLGVIALEVLATTWNFRALKLFSYFKSRLVIFLADLLFFELLIVVCTWCSRLISLQPWSILAELLLYLVCSTGYIKLRFGHLLEQD</sequence>
<feature type="transmembrane region" description="Helical" evidence="6">
    <location>
        <begin position="466"/>
        <end position="484"/>
    </location>
</feature>
<keyword evidence="2" id="KW-1003">Cell membrane</keyword>
<evidence type="ECO:0000256" key="3">
    <source>
        <dbReference type="ARBA" id="ARBA00022692"/>
    </source>
</evidence>
<keyword evidence="4 6" id="KW-1133">Transmembrane helix</keyword>
<feature type="transmembrane region" description="Helical" evidence="6">
    <location>
        <begin position="267"/>
        <end position="292"/>
    </location>
</feature>
<evidence type="ECO:0000256" key="4">
    <source>
        <dbReference type="ARBA" id="ARBA00022989"/>
    </source>
</evidence>
<gene>
    <name evidence="7" type="ORF">EJP77_09645</name>
</gene>
<dbReference type="GO" id="GO:0005886">
    <property type="term" value="C:plasma membrane"/>
    <property type="evidence" value="ECO:0007669"/>
    <property type="project" value="UniProtKB-SubCell"/>
</dbReference>
<keyword evidence="5 6" id="KW-0472">Membrane</keyword>
<accession>A0A3S1D954</accession>
<feature type="transmembrane region" description="Helical" evidence="6">
    <location>
        <begin position="377"/>
        <end position="397"/>
    </location>
</feature>
<dbReference type="InterPro" id="IPR050833">
    <property type="entry name" value="Poly_Biosynth_Transport"/>
</dbReference>
<dbReference type="InterPro" id="IPR002797">
    <property type="entry name" value="Polysacc_synth"/>
</dbReference>
<evidence type="ECO:0000313" key="8">
    <source>
        <dbReference type="Proteomes" id="UP000272464"/>
    </source>
</evidence>
<dbReference type="Pfam" id="PF01943">
    <property type="entry name" value="Polysacc_synt"/>
    <property type="match status" value="1"/>
</dbReference>
<dbReference type="EMBL" id="RZNX01000003">
    <property type="protein sequence ID" value="RUT31645.1"/>
    <property type="molecule type" value="Genomic_DNA"/>
</dbReference>
<feature type="transmembrane region" description="Helical" evidence="6">
    <location>
        <begin position="47"/>
        <end position="71"/>
    </location>
</feature>
<dbReference type="PIRSF" id="PIRSF038958">
    <property type="entry name" value="PG_synth_SpoVB"/>
    <property type="match status" value="1"/>
</dbReference>
<dbReference type="PANTHER" id="PTHR30250">
    <property type="entry name" value="PST FAMILY PREDICTED COLANIC ACID TRANSPORTER"/>
    <property type="match status" value="1"/>
</dbReference>
<feature type="transmembrane region" description="Helical" evidence="6">
    <location>
        <begin position="403"/>
        <end position="424"/>
    </location>
</feature>
<evidence type="ECO:0000256" key="6">
    <source>
        <dbReference type="SAM" id="Phobius"/>
    </source>
</evidence>
<name>A0A3S1D954_9BACL</name>
<dbReference type="PANTHER" id="PTHR30250:SF21">
    <property type="entry name" value="LIPID II FLIPPASE MURJ"/>
    <property type="match status" value="1"/>
</dbReference>
<dbReference type="OrthoDB" id="9775950at2"/>